<protein>
    <recommendedName>
        <fullName evidence="4">Transmembrane protein</fullName>
    </recommendedName>
</protein>
<sequence>MTSASVGTPRWGVRIALALAGAAAGLVLAIIGTMIWAYIWGLPYAGDEQVGGLTNERMQVGIRRLCWLAFVLAIGPLAVIGGATAGLLASPTIWRRYWRHEVRLAADLEATRARLRGEV</sequence>
<keyword evidence="1" id="KW-0472">Membrane</keyword>
<reference evidence="2 3" key="1">
    <citation type="submission" date="2019-06" db="EMBL/GenBank/DDBJ databases">
        <authorList>
            <person name="Li F."/>
        </authorList>
    </citation>
    <scope>NUCLEOTIDE SEQUENCE [LARGE SCALE GENOMIC DNA]</scope>
    <source>
        <strain evidence="2 3">10F1D-1</strain>
    </source>
</reference>
<dbReference type="AlphaFoldDB" id="A0A506XY84"/>
<accession>A0A506XY84</accession>
<dbReference type="EMBL" id="VHQG01000001">
    <property type="protein sequence ID" value="TPW77721.1"/>
    <property type="molecule type" value="Genomic_DNA"/>
</dbReference>
<feature type="transmembrane region" description="Helical" evidence="1">
    <location>
        <begin position="12"/>
        <end position="39"/>
    </location>
</feature>
<keyword evidence="1" id="KW-0812">Transmembrane</keyword>
<dbReference type="RefSeq" id="WP_141162249.1">
    <property type="nucleotide sequence ID" value="NZ_VHQG01000001.1"/>
</dbReference>
<dbReference type="Proteomes" id="UP000316252">
    <property type="component" value="Unassembled WGS sequence"/>
</dbReference>
<gene>
    <name evidence="2" type="ORF">FJ657_03445</name>
</gene>
<evidence type="ECO:0000256" key="1">
    <source>
        <dbReference type="SAM" id="Phobius"/>
    </source>
</evidence>
<feature type="transmembrane region" description="Helical" evidence="1">
    <location>
        <begin position="67"/>
        <end position="89"/>
    </location>
</feature>
<keyword evidence="1" id="KW-1133">Transmembrane helix</keyword>
<name>A0A506XY84_9MICO</name>
<proteinExistence type="predicted"/>
<evidence type="ECO:0000313" key="2">
    <source>
        <dbReference type="EMBL" id="TPW77721.1"/>
    </source>
</evidence>
<evidence type="ECO:0008006" key="4">
    <source>
        <dbReference type="Google" id="ProtNLM"/>
    </source>
</evidence>
<comment type="caution">
    <text evidence="2">The sequence shown here is derived from an EMBL/GenBank/DDBJ whole genome shotgun (WGS) entry which is preliminary data.</text>
</comment>
<keyword evidence="3" id="KW-1185">Reference proteome</keyword>
<evidence type="ECO:0000313" key="3">
    <source>
        <dbReference type="Proteomes" id="UP000316252"/>
    </source>
</evidence>
<organism evidence="2 3">
    <name type="scientific">Schumannella soli</name>
    <dbReference type="NCBI Taxonomy" id="2590779"/>
    <lineage>
        <taxon>Bacteria</taxon>
        <taxon>Bacillati</taxon>
        <taxon>Actinomycetota</taxon>
        <taxon>Actinomycetes</taxon>
        <taxon>Micrococcales</taxon>
        <taxon>Microbacteriaceae</taxon>
        <taxon>Schumannella</taxon>
    </lineage>
</organism>